<accession>A0ABR6ZLJ3</accession>
<evidence type="ECO:0000313" key="2">
    <source>
        <dbReference type="Proteomes" id="UP000650424"/>
    </source>
</evidence>
<keyword evidence="2" id="KW-1185">Reference proteome</keyword>
<sequence length="73" mass="8011">MQKPAVRGRGNSSMGNAMVVLFCALLAAGCCLLHKVVMMISFLNRLVNQLKIKNTPDLLKNQVKFGCSTKINM</sequence>
<organism evidence="1 2">
    <name type="scientific">Undibacterium hunanense</name>
    <dbReference type="NCBI Taxonomy" id="2762292"/>
    <lineage>
        <taxon>Bacteria</taxon>
        <taxon>Pseudomonadati</taxon>
        <taxon>Pseudomonadota</taxon>
        <taxon>Betaproteobacteria</taxon>
        <taxon>Burkholderiales</taxon>
        <taxon>Oxalobacteraceae</taxon>
        <taxon>Undibacterium</taxon>
    </lineage>
</organism>
<reference evidence="1 2" key="1">
    <citation type="submission" date="2020-08" db="EMBL/GenBank/DDBJ databases">
        <title>Novel species isolated from subtropical streams in China.</title>
        <authorList>
            <person name="Lu H."/>
        </authorList>
    </citation>
    <scope>NUCLEOTIDE SEQUENCE [LARGE SCALE GENOMIC DNA]</scope>
    <source>
        <strain evidence="1 2">CY18W</strain>
    </source>
</reference>
<gene>
    <name evidence="1" type="ORF">H8L32_02885</name>
</gene>
<name>A0ABR6ZLJ3_9BURK</name>
<dbReference type="PROSITE" id="PS51257">
    <property type="entry name" value="PROKAR_LIPOPROTEIN"/>
    <property type="match status" value="1"/>
</dbReference>
<protein>
    <submittedName>
        <fullName evidence="1">Uncharacterized protein</fullName>
    </submittedName>
</protein>
<dbReference type="Proteomes" id="UP000650424">
    <property type="component" value="Unassembled WGS sequence"/>
</dbReference>
<comment type="caution">
    <text evidence="1">The sequence shown here is derived from an EMBL/GenBank/DDBJ whole genome shotgun (WGS) entry which is preliminary data.</text>
</comment>
<proteinExistence type="predicted"/>
<dbReference type="EMBL" id="JACOGF010000001">
    <property type="protein sequence ID" value="MBC3916424.1"/>
    <property type="molecule type" value="Genomic_DNA"/>
</dbReference>
<evidence type="ECO:0000313" key="1">
    <source>
        <dbReference type="EMBL" id="MBC3916424.1"/>
    </source>
</evidence>
<dbReference type="RefSeq" id="WP_186945645.1">
    <property type="nucleotide sequence ID" value="NZ_JACOGF010000001.1"/>
</dbReference>